<dbReference type="InterPro" id="IPR043459">
    <property type="entry name" value="NFD6/NOXY2-like"/>
</dbReference>
<proteinExistence type="predicted"/>
<reference evidence="2" key="1">
    <citation type="journal article" date="2013" name="Science">
        <title>The Amborella genome and the evolution of flowering plants.</title>
        <authorList>
            <consortium name="Amborella Genome Project"/>
        </authorList>
    </citation>
    <scope>NUCLEOTIDE SEQUENCE [LARGE SCALE GENOMIC DNA]</scope>
</reference>
<name>U5DAP7_AMBTC</name>
<dbReference type="PANTHER" id="PTHR33156:SF37">
    <property type="entry name" value="PROTEIN NUCLEAR FUSION DEFECTIVE 6, CHLOROPLASTIC_MITOCHONDRIAL"/>
    <property type="match status" value="1"/>
</dbReference>
<dbReference type="KEGG" id="atr:18445819"/>
<evidence type="ECO:0000313" key="1">
    <source>
        <dbReference type="EMBL" id="ERN17478.1"/>
    </source>
</evidence>
<dbReference type="PANTHER" id="PTHR33156">
    <property type="entry name" value="OS02G0230000 PROTEIN"/>
    <property type="match status" value="1"/>
</dbReference>
<gene>
    <name evidence="1" type="ORF">AMTR_s00059p00039170</name>
</gene>
<accession>U5DAP7</accession>
<dbReference type="AlphaFoldDB" id="U5DAP7"/>
<dbReference type="Proteomes" id="UP000017836">
    <property type="component" value="Unassembled WGS sequence"/>
</dbReference>
<evidence type="ECO:0008006" key="3">
    <source>
        <dbReference type="Google" id="ProtNLM"/>
    </source>
</evidence>
<evidence type="ECO:0000313" key="2">
    <source>
        <dbReference type="Proteomes" id="UP000017836"/>
    </source>
</evidence>
<protein>
    <recommendedName>
        <fullName evidence="3">Protein NUCLEAR FUSION DEFECTIVE 6, chloroplastic/mitochondrial</fullName>
    </recommendedName>
</protein>
<dbReference type="EMBL" id="KI392312">
    <property type="protein sequence ID" value="ERN17478.1"/>
    <property type="molecule type" value="Genomic_DNA"/>
</dbReference>
<sequence>MASSPSFCRSLAMAATRLAPRSYPSKALRGKTTRSSVMRPPSLPRLMGCAESLIPLHSAIASACLKSMLSVNSNCWSLLSQDHGVLENLVEK</sequence>
<dbReference type="OrthoDB" id="669248at2759"/>
<keyword evidence="2" id="KW-1185">Reference proteome</keyword>
<organism evidence="1 2">
    <name type="scientific">Amborella trichopoda</name>
    <dbReference type="NCBI Taxonomy" id="13333"/>
    <lineage>
        <taxon>Eukaryota</taxon>
        <taxon>Viridiplantae</taxon>
        <taxon>Streptophyta</taxon>
        <taxon>Embryophyta</taxon>
        <taxon>Tracheophyta</taxon>
        <taxon>Spermatophyta</taxon>
        <taxon>Magnoliopsida</taxon>
        <taxon>Amborellales</taxon>
        <taxon>Amborellaceae</taxon>
        <taxon>Amborella</taxon>
    </lineage>
</organism>
<dbReference type="HOGENOM" id="CLU_146975_0_1_1"/>
<dbReference type="Gramene" id="ERN17478">
    <property type="protein sequence ID" value="ERN17478"/>
    <property type="gene ID" value="AMTR_s00059p00039170"/>
</dbReference>